<dbReference type="EMBL" id="JAUIYO010000002">
    <property type="protein sequence ID" value="MFK2825179.1"/>
    <property type="molecule type" value="Genomic_DNA"/>
</dbReference>
<reference evidence="7 8" key="1">
    <citation type="submission" date="2023-07" db="EMBL/GenBank/DDBJ databases">
        <title>Bacillus lucianemedeirus sp. nov, a new species isolated from an immunobiological production facility.</title>
        <authorList>
            <person name="Costa L.V."/>
            <person name="Miranda R.V.S.L."/>
            <person name="Brandao M.L.L."/>
            <person name="Reis C.M.F."/>
            <person name="Frazao A.M."/>
            <person name="Cruz F.V."/>
            <person name="Baio P.V.P."/>
            <person name="Veras J.F.C."/>
            <person name="Ramos J.N."/>
            <person name="Vieira V."/>
        </authorList>
    </citation>
    <scope>NUCLEOTIDE SEQUENCE [LARGE SCALE GENOMIC DNA]</scope>
    <source>
        <strain evidence="7 8">B190/17</strain>
    </source>
</reference>
<proteinExistence type="predicted"/>
<feature type="transmembrane region" description="Helical" evidence="5">
    <location>
        <begin position="203"/>
        <end position="228"/>
    </location>
</feature>
<keyword evidence="3 5" id="KW-1133">Transmembrane helix</keyword>
<evidence type="ECO:0000313" key="7">
    <source>
        <dbReference type="EMBL" id="MFK2825179.1"/>
    </source>
</evidence>
<accession>A0ABW8I6R6</accession>
<dbReference type="Proteomes" id="UP001619911">
    <property type="component" value="Unassembled WGS sequence"/>
</dbReference>
<evidence type="ECO:0000256" key="2">
    <source>
        <dbReference type="ARBA" id="ARBA00022692"/>
    </source>
</evidence>
<keyword evidence="4 5" id="KW-0472">Membrane</keyword>
<evidence type="ECO:0000313" key="8">
    <source>
        <dbReference type="Proteomes" id="UP001619911"/>
    </source>
</evidence>
<comment type="caution">
    <text evidence="7">The sequence shown here is derived from an EMBL/GenBank/DDBJ whole genome shotgun (WGS) entry which is preliminary data.</text>
</comment>
<keyword evidence="2 5" id="KW-0812">Transmembrane</keyword>
<dbReference type="InterPro" id="IPR013525">
    <property type="entry name" value="ABC2_TM"/>
</dbReference>
<protein>
    <submittedName>
        <fullName evidence="7">ABC transporter permease</fullName>
    </submittedName>
</protein>
<organism evidence="7 8">
    <name type="scientific">Bacillus lumedeiriae</name>
    <dbReference type="NCBI Taxonomy" id="3058829"/>
    <lineage>
        <taxon>Bacteria</taxon>
        <taxon>Bacillati</taxon>
        <taxon>Bacillota</taxon>
        <taxon>Bacilli</taxon>
        <taxon>Bacillales</taxon>
        <taxon>Bacillaceae</taxon>
        <taxon>Bacillus</taxon>
    </lineage>
</organism>
<name>A0ABW8I6R6_9BACI</name>
<dbReference type="Pfam" id="PF12698">
    <property type="entry name" value="ABC2_membrane_3"/>
    <property type="match status" value="1"/>
</dbReference>
<feature type="transmembrane region" description="Helical" evidence="5">
    <location>
        <begin position="310"/>
        <end position="332"/>
    </location>
</feature>
<sequence>MGVYVSKGKYFIRKPLTWIFLFIPLTASLCFGMFLSKQQAALTIPVAVVDEDRTNLSKSVIKELKKQPELTVESVTALSAKKQLLQGEVDSVIIMKEHFQTRLLKGEHDQLIELWTSPLSAAAGIVREITASEVIKQASAVKAANKVVSLYEQKNGSHVESGAIWKQAFNYTMAQWQPAPLMTVHYETWTSENQVQKKERSSVLFSSYLGLWSFFTLLSCFVLTDWAVKERLTVFPRIRASSMGLPAYLYQCSAASLTIQLFQAGLSVLAFHHLNIITGRVVIFVVMAVFILFCTATALLFALYHHHLGSFYLSVLSGTLLFALIGGSFFPASEWFVDIERISSLFPQAALTAAGNGHQWGSPPIWRNTVVMAAAAFFIWIWTIWKAGKLND</sequence>
<feature type="transmembrane region" description="Helical" evidence="5">
    <location>
        <begin position="365"/>
        <end position="385"/>
    </location>
</feature>
<evidence type="ECO:0000259" key="6">
    <source>
        <dbReference type="Pfam" id="PF12698"/>
    </source>
</evidence>
<comment type="subcellular location">
    <subcellularLocation>
        <location evidence="1">Membrane</location>
        <topology evidence="1">Multi-pass membrane protein</topology>
    </subcellularLocation>
</comment>
<gene>
    <name evidence="7" type="ORF">QYG89_05700</name>
</gene>
<feature type="domain" description="ABC-2 type transporter transmembrane" evidence="6">
    <location>
        <begin position="18"/>
        <end position="381"/>
    </location>
</feature>
<evidence type="ECO:0000256" key="1">
    <source>
        <dbReference type="ARBA" id="ARBA00004141"/>
    </source>
</evidence>
<keyword evidence="8" id="KW-1185">Reference proteome</keyword>
<feature type="transmembrane region" description="Helical" evidence="5">
    <location>
        <begin position="248"/>
        <end position="269"/>
    </location>
</feature>
<feature type="transmembrane region" description="Helical" evidence="5">
    <location>
        <begin position="16"/>
        <end position="35"/>
    </location>
</feature>
<evidence type="ECO:0000256" key="4">
    <source>
        <dbReference type="ARBA" id="ARBA00023136"/>
    </source>
</evidence>
<evidence type="ECO:0000256" key="5">
    <source>
        <dbReference type="SAM" id="Phobius"/>
    </source>
</evidence>
<dbReference type="RefSeq" id="WP_404315455.1">
    <property type="nucleotide sequence ID" value="NZ_JAUIYO010000002.1"/>
</dbReference>
<evidence type="ECO:0000256" key="3">
    <source>
        <dbReference type="ARBA" id="ARBA00022989"/>
    </source>
</evidence>
<feature type="transmembrane region" description="Helical" evidence="5">
    <location>
        <begin position="281"/>
        <end position="304"/>
    </location>
</feature>
<dbReference type="Gene3D" id="3.40.1710.10">
    <property type="entry name" value="abc type-2 transporter like domain"/>
    <property type="match status" value="1"/>
</dbReference>